<feature type="chain" id="PRO_5047081268" evidence="1">
    <location>
        <begin position="19"/>
        <end position="222"/>
    </location>
</feature>
<evidence type="ECO:0000256" key="1">
    <source>
        <dbReference type="SAM" id="SignalP"/>
    </source>
</evidence>
<proteinExistence type="predicted"/>
<organism evidence="2 3">
    <name type="scientific">Nesidiocoris tenuis</name>
    <dbReference type="NCBI Taxonomy" id="355587"/>
    <lineage>
        <taxon>Eukaryota</taxon>
        <taxon>Metazoa</taxon>
        <taxon>Ecdysozoa</taxon>
        <taxon>Arthropoda</taxon>
        <taxon>Hexapoda</taxon>
        <taxon>Insecta</taxon>
        <taxon>Pterygota</taxon>
        <taxon>Neoptera</taxon>
        <taxon>Paraneoptera</taxon>
        <taxon>Hemiptera</taxon>
        <taxon>Heteroptera</taxon>
        <taxon>Panheteroptera</taxon>
        <taxon>Cimicomorpha</taxon>
        <taxon>Miridae</taxon>
        <taxon>Dicyphina</taxon>
        <taxon>Nesidiocoris</taxon>
    </lineage>
</organism>
<evidence type="ECO:0000313" key="2">
    <source>
        <dbReference type="EMBL" id="BES94885.1"/>
    </source>
</evidence>
<reference evidence="2 3" key="1">
    <citation type="submission" date="2023-09" db="EMBL/GenBank/DDBJ databases">
        <title>Nesidiocoris tenuis whole genome shotgun sequence.</title>
        <authorList>
            <person name="Shibata T."/>
            <person name="Shimoda M."/>
            <person name="Kobayashi T."/>
            <person name="Uehara T."/>
        </authorList>
    </citation>
    <scope>NUCLEOTIDE SEQUENCE [LARGE SCALE GENOMIC DNA]</scope>
    <source>
        <strain evidence="2 3">Japan</strain>
    </source>
</reference>
<dbReference type="EMBL" id="AP028913">
    <property type="protein sequence ID" value="BES94885.1"/>
    <property type="molecule type" value="Genomic_DNA"/>
</dbReference>
<keyword evidence="1" id="KW-0732">Signal</keyword>
<accession>A0ABN7ARQ0</accession>
<feature type="signal peptide" evidence="1">
    <location>
        <begin position="1"/>
        <end position="18"/>
    </location>
</feature>
<sequence length="222" mass="24530">MFSRNIGIVVMLAAFTSALSSSSSDCKLYNTEIDALVQSTNIAINTSHRDAAVFPGFEESVHLSIYGMALPITISLKAQNGLVGTLNSMSRSDDFFNCKHSDGISVEGVLKYDGLTSTYDKMTVKFLFWEAEGRFIFKTEPSFNVYLTSSDIDKRCGIQTLNLASSGKMDYQFVTTSWTGWFLERIVHSTLVYGDSTPLLSNVANIGQQIVTDFFQPECCHA</sequence>
<gene>
    <name evidence="2" type="ORF">NTJ_07695</name>
</gene>
<keyword evidence="3" id="KW-1185">Reference proteome</keyword>
<evidence type="ECO:0000313" key="3">
    <source>
        <dbReference type="Proteomes" id="UP001307889"/>
    </source>
</evidence>
<name>A0ABN7ARQ0_9HEMI</name>
<dbReference type="Proteomes" id="UP001307889">
    <property type="component" value="Chromosome 5"/>
</dbReference>
<protein>
    <submittedName>
        <fullName evidence="2">Uncharacterized protein</fullName>
    </submittedName>
</protein>